<evidence type="ECO:0000313" key="10">
    <source>
        <dbReference type="Proteomes" id="UP000663879"/>
    </source>
</evidence>
<evidence type="ECO:0000259" key="8">
    <source>
        <dbReference type="Pfam" id="PF07962"/>
    </source>
</evidence>
<reference evidence="9" key="1">
    <citation type="submission" date="2021-02" db="EMBL/GenBank/DDBJ databases">
        <authorList>
            <person name="Nowell W R."/>
        </authorList>
    </citation>
    <scope>NUCLEOTIDE SEQUENCE</scope>
    <source>
        <strain evidence="9">Ploen Becks lab</strain>
    </source>
</reference>
<accession>A0A814PUE7</accession>
<gene>
    <name evidence="9" type="ORF">OXX778_LOCUS21602</name>
</gene>
<dbReference type="GO" id="GO:0000076">
    <property type="term" value="P:DNA replication checkpoint signaling"/>
    <property type="evidence" value="ECO:0007669"/>
    <property type="project" value="UniProtKB-UniRule"/>
</dbReference>
<keyword evidence="10" id="KW-1185">Reference proteome</keyword>
<evidence type="ECO:0000256" key="4">
    <source>
        <dbReference type="ARBA" id="ARBA00023242"/>
    </source>
</evidence>
<evidence type="ECO:0000256" key="3">
    <source>
        <dbReference type="ARBA" id="ARBA00022763"/>
    </source>
</evidence>
<evidence type="ECO:0000256" key="6">
    <source>
        <dbReference type="RuleBase" id="RU366049"/>
    </source>
</evidence>
<evidence type="ECO:0000256" key="1">
    <source>
        <dbReference type="ARBA" id="ARBA00004123"/>
    </source>
</evidence>
<proteinExistence type="inferred from homology"/>
<organism evidence="9 10">
    <name type="scientific">Brachionus calyciflorus</name>
    <dbReference type="NCBI Taxonomy" id="104777"/>
    <lineage>
        <taxon>Eukaryota</taxon>
        <taxon>Metazoa</taxon>
        <taxon>Spiralia</taxon>
        <taxon>Gnathifera</taxon>
        <taxon>Rotifera</taxon>
        <taxon>Eurotatoria</taxon>
        <taxon>Monogononta</taxon>
        <taxon>Pseudotrocha</taxon>
        <taxon>Ploima</taxon>
        <taxon>Brachionidae</taxon>
        <taxon>Brachionus</taxon>
    </lineage>
</organism>
<protein>
    <recommendedName>
        <fullName evidence="6">TIMELESS-interacting protein</fullName>
    </recommendedName>
</protein>
<comment type="function">
    <text evidence="6">Plays an important role in the control of DNA replication and the maintenance of replication fork stability.</text>
</comment>
<feature type="compositionally biased region" description="Basic residues" evidence="7">
    <location>
        <begin position="49"/>
        <end position="63"/>
    </location>
</feature>
<dbReference type="GO" id="GO:0043111">
    <property type="term" value="P:replication fork arrest"/>
    <property type="evidence" value="ECO:0007669"/>
    <property type="project" value="TreeGrafter"/>
</dbReference>
<comment type="subcellular location">
    <subcellularLocation>
        <location evidence="1 6">Nucleus</location>
    </subcellularLocation>
</comment>
<evidence type="ECO:0000313" key="9">
    <source>
        <dbReference type="EMBL" id="CAF1110585.1"/>
    </source>
</evidence>
<dbReference type="Pfam" id="PF07962">
    <property type="entry name" value="Swi3"/>
    <property type="match status" value="1"/>
</dbReference>
<dbReference type="EMBL" id="CAJNOC010008141">
    <property type="protein sequence ID" value="CAF1110585.1"/>
    <property type="molecule type" value="Genomic_DNA"/>
</dbReference>
<feature type="domain" description="Chromosome segregation in meiosis protein 3" evidence="8">
    <location>
        <begin position="65"/>
        <end position="146"/>
    </location>
</feature>
<dbReference type="GO" id="GO:0031297">
    <property type="term" value="P:replication fork processing"/>
    <property type="evidence" value="ECO:0007669"/>
    <property type="project" value="UniProtKB-UniRule"/>
</dbReference>
<comment type="similarity">
    <text evidence="2 6">Belongs to the CSM3 family.</text>
</comment>
<dbReference type="InterPro" id="IPR040038">
    <property type="entry name" value="TIPIN/Csm3/Swi3"/>
</dbReference>
<dbReference type="GO" id="GO:0003677">
    <property type="term" value="F:DNA binding"/>
    <property type="evidence" value="ECO:0007669"/>
    <property type="project" value="TreeGrafter"/>
</dbReference>
<evidence type="ECO:0000256" key="5">
    <source>
        <dbReference type="ARBA" id="ARBA00023306"/>
    </source>
</evidence>
<dbReference type="InterPro" id="IPR012923">
    <property type="entry name" value="Csm3"/>
</dbReference>
<evidence type="ECO:0000256" key="2">
    <source>
        <dbReference type="ARBA" id="ARBA00006075"/>
    </source>
</evidence>
<dbReference type="AlphaFoldDB" id="A0A814PUE7"/>
<dbReference type="Proteomes" id="UP000663879">
    <property type="component" value="Unassembled WGS sequence"/>
</dbReference>
<name>A0A814PUE7_9BILA</name>
<evidence type="ECO:0000256" key="7">
    <source>
        <dbReference type="SAM" id="MobiDB-lite"/>
    </source>
</evidence>
<feature type="region of interest" description="Disordered" evidence="7">
    <location>
        <begin position="1"/>
        <end position="69"/>
    </location>
</feature>
<sequence>MKFNHPSGHKDTEEDYFSGQEDSQAEEADDSDNEGDQAEEAEEVDENKKKKKEKIRTIVRKPQPKLDPTRLCGPRGLKGLMENFEKFKPKGDGNEFKDLDIIMGKYEYWAHRLFPKMKFSDVIERLEKLGEKREVKSQLFNIRLGQKDPEINLNEEDPNLQDEEIASRVMNMMANLNESDEETTTQPRVNTIMDDDDDDEDNELISQLLSTNQI</sequence>
<keyword evidence="3 6" id="KW-0227">DNA damage</keyword>
<keyword evidence="5 6" id="KW-0131">Cell cycle</keyword>
<comment type="caution">
    <text evidence="9">The sequence shown here is derived from an EMBL/GenBank/DDBJ whole genome shotgun (WGS) entry which is preliminary data.</text>
</comment>
<dbReference type="PANTHER" id="PTHR13220">
    <property type="entry name" value="TIMELESS INTERACTING-RELATED"/>
    <property type="match status" value="1"/>
</dbReference>
<keyword evidence="4 6" id="KW-0539">Nucleus</keyword>
<dbReference type="OrthoDB" id="437078at2759"/>
<dbReference type="GO" id="GO:0006974">
    <property type="term" value="P:DNA damage response"/>
    <property type="evidence" value="ECO:0007669"/>
    <property type="project" value="UniProtKB-KW"/>
</dbReference>
<dbReference type="PANTHER" id="PTHR13220:SF11">
    <property type="entry name" value="TIMELESS-INTERACTING PROTEIN"/>
    <property type="match status" value="1"/>
</dbReference>
<dbReference type="GO" id="GO:0031298">
    <property type="term" value="C:replication fork protection complex"/>
    <property type="evidence" value="ECO:0007669"/>
    <property type="project" value="TreeGrafter"/>
</dbReference>
<feature type="compositionally biased region" description="Acidic residues" evidence="7">
    <location>
        <begin position="23"/>
        <end position="45"/>
    </location>
</feature>